<gene>
    <name evidence="1" type="ORF">CJ205_01555</name>
</gene>
<keyword evidence="2" id="KW-1185">Reference proteome</keyword>
<dbReference type="STRING" id="84521.SAMN04487994_100729"/>
<evidence type="ECO:0000313" key="1">
    <source>
        <dbReference type="EMBL" id="PMC59017.1"/>
    </source>
</evidence>
<dbReference type="OrthoDB" id="3267617at2"/>
<accession>A0A2N6SPM4</accession>
<dbReference type="InterPro" id="IPR046257">
    <property type="entry name" value="DUF6290"/>
</dbReference>
<proteinExistence type="predicted"/>
<comment type="caution">
    <text evidence="1">The sequence shown here is derived from an EMBL/GenBank/DDBJ whole genome shotgun (WGS) entry which is preliminary data.</text>
</comment>
<organism evidence="1 2">
    <name type="scientific">Dolosicoccus paucivorans</name>
    <dbReference type="NCBI Taxonomy" id="84521"/>
    <lineage>
        <taxon>Bacteria</taxon>
        <taxon>Bacillati</taxon>
        <taxon>Bacillota</taxon>
        <taxon>Bacilli</taxon>
        <taxon>Lactobacillales</taxon>
        <taxon>Aerococcaceae</taxon>
        <taxon>Dolosicoccus</taxon>
    </lineage>
</organism>
<sequence>MTTLTIRLSEKDKKLFQSVSQEKNKILSDWARETLLKTIEEEYDEQLVKEYLLNKNKMNFYTSDEVEKELGL</sequence>
<dbReference type="EMBL" id="PNHE01000003">
    <property type="protein sequence ID" value="PMC59017.1"/>
    <property type="molecule type" value="Genomic_DNA"/>
</dbReference>
<evidence type="ECO:0000313" key="2">
    <source>
        <dbReference type="Proteomes" id="UP000235682"/>
    </source>
</evidence>
<reference evidence="1 2" key="1">
    <citation type="submission" date="2017-09" db="EMBL/GenBank/DDBJ databases">
        <title>Bacterial strain isolated from the female urinary microbiota.</title>
        <authorList>
            <person name="Thomas-White K."/>
            <person name="Kumar N."/>
            <person name="Forster S."/>
            <person name="Putonti C."/>
            <person name="Lawley T."/>
            <person name="Wolfe A.J."/>
        </authorList>
    </citation>
    <scope>NUCLEOTIDE SEQUENCE [LARGE SCALE GENOMIC DNA]</scope>
    <source>
        <strain evidence="1 2">UMB0852</strain>
    </source>
</reference>
<dbReference type="NCBIfam" id="NF046040">
    <property type="entry name" value="RelB_antitoxin"/>
    <property type="match status" value="1"/>
</dbReference>
<dbReference type="Proteomes" id="UP000235682">
    <property type="component" value="Unassembled WGS sequence"/>
</dbReference>
<dbReference type="AlphaFoldDB" id="A0A2N6SPM4"/>
<protein>
    <submittedName>
        <fullName evidence="1">Antitoxin</fullName>
    </submittedName>
</protein>
<dbReference type="RefSeq" id="WP_102227342.1">
    <property type="nucleotide sequence ID" value="NZ_PNFY01000002.1"/>
</dbReference>
<dbReference type="Pfam" id="PF19807">
    <property type="entry name" value="DUF6290"/>
    <property type="match status" value="1"/>
</dbReference>
<name>A0A2N6SPM4_9LACT</name>